<dbReference type="Proteomes" id="UP000016412">
    <property type="component" value="Unassembled WGS sequence"/>
</dbReference>
<dbReference type="EMBL" id="AVQI01000080">
    <property type="protein sequence ID" value="ERJ98487.1"/>
    <property type="molecule type" value="Genomic_DNA"/>
</dbReference>
<name>U2L1T4_TRESO</name>
<dbReference type="STRING" id="1125725.HMPREF1325_0215"/>
<keyword evidence="4" id="KW-1185">Reference proteome</keyword>
<dbReference type="AlphaFoldDB" id="U2L1T4"/>
<evidence type="ECO:0000313" key="3">
    <source>
        <dbReference type="Proteomes" id="UP000016412"/>
    </source>
</evidence>
<dbReference type="PATRIC" id="fig|1125725.3.peg.176"/>
<comment type="caution">
    <text evidence="1">The sequence shown here is derived from an EMBL/GenBank/DDBJ whole genome shotgun (WGS) entry which is preliminary data.</text>
</comment>
<evidence type="ECO:0000313" key="1">
    <source>
        <dbReference type="EMBL" id="ERF61815.1"/>
    </source>
</evidence>
<accession>U2L1T4</accession>
<proteinExistence type="predicted"/>
<dbReference type="Proteomes" id="UP000016646">
    <property type="component" value="Unassembled WGS sequence"/>
</dbReference>
<gene>
    <name evidence="2" type="ORF">HMPREF0860_0244</name>
    <name evidence="1" type="ORF">HMPREF1325_0215</name>
</gene>
<evidence type="ECO:0000313" key="4">
    <source>
        <dbReference type="Proteomes" id="UP000016646"/>
    </source>
</evidence>
<sequence length="51" mass="6133">MCRHLLTFSFFSAGHNILLTSNSVFQYRKIRVMRQERDEIFHGNQFCPRTV</sequence>
<protein>
    <submittedName>
        <fullName evidence="1">Uncharacterized protein</fullName>
    </submittedName>
</protein>
<reference evidence="3 4" key="1">
    <citation type="submission" date="2013-08" db="EMBL/GenBank/DDBJ databases">
        <authorList>
            <person name="Durkin A.S."/>
            <person name="Haft D.R."/>
            <person name="McCorrison J."/>
            <person name="Torralba M."/>
            <person name="Gillis M."/>
            <person name="Haft D.H."/>
            <person name="Methe B."/>
            <person name="Sutton G."/>
            <person name="Nelson K.E."/>
        </authorList>
    </citation>
    <scope>NUCLEOTIDE SEQUENCE [LARGE SCALE GENOMIC DNA]</scope>
    <source>
        <strain evidence="2 4">ATCC 35536</strain>
        <strain evidence="1 3">VPI DR56BR1116</strain>
    </source>
</reference>
<organism evidence="1 3">
    <name type="scientific">Treponema socranskii subsp. socranskii VPI DR56BR1116 = ATCC 35536</name>
    <dbReference type="NCBI Taxonomy" id="1125725"/>
    <lineage>
        <taxon>Bacteria</taxon>
        <taxon>Pseudomonadati</taxon>
        <taxon>Spirochaetota</taxon>
        <taxon>Spirochaetia</taxon>
        <taxon>Spirochaetales</taxon>
        <taxon>Treponemataceae</taxon>
        <taxon>Treponema</taxon>
    </lineage>
</organism>
<dbReference type="EMBL" id="AUZJ01000004">
    <property type="protein sequence ID" value="ERF61815.1"/>
    <property type="molecule type" value="Genomic_DNA"/>
</dbReference>
<evidence type="ECO:0000313" key="2">
    <source>
        <dbReference type="EMBL" id="ERJ98487.1"/>
    </source>
</evidence>